<dbReference type="Proteomes" id="UP001207468">
    <property type="component" value="Unassembled WGS sequence"/>
</dbReference>
<protein>
    <submittedName>
        <fullName evidence="1">Uncharacterized protein</fullName>
    </submittedName>
</protein>
<proteinExistence type="predicted"/>
<dbReference type="EMBL" id="JAGFNK010000435">
    <property type="protein sequence ID" value="KAI9450408.1"/>
    <property type="molecule type" value="Genomic_DNA"/>
</dbReference>
<name>A0ACC0TW13_9AGAM</name>
<evidence type="ECO:0000313" key="2">
    <source>
        <dbReference type="Proteomes" id="UP001207468"/>
    </source>
</evidence>
<comment type="caution">
    <text evidence="1">The sequence shown here is derived from an EMBL/GenBank/DDBJ whole genome shotgun (WGS) entry which is preliminary data.</text>
</comment>
<reference evidence="1" key="1">
    <citation type="submission" date="2021-03" db="EMBL/GenBank/DDBJ databases">
        <title>Evolutionary priming and transition to the ectomycorrhizal habit in an iconic lineage of mushroom-forming fungi: is preadaptation a requirement?</title>
        <authorList>
            <consortium name="DOE Joint Genome Institute"/>
            <person name="Looney B.P."/>
            <person name="Miyauchi S."/>
            <person name="Morin E."/>
            <person name="Drula E."/>
            <person name="Courty P.E."/>
            <person name="Chicoki N."/>
            <person name="Fauchery L."/>
            <person name="Kohler A."/>
            <person name="Kuo A."/>
            <person name="LaButti K."/>
            <person name="Pangilinan J."/>
            <person name="Lipzen A."/>
            <person name="Riley R."/>
            <person name="Andreopoulos W."/>
            <person name="He G."/>
            <person name="Johnson J."/>
            <person name="Barry K.W."/>
            <person name="Grigoriev I.V."/>
            <person name="Nagy L."/>
            <person name="Hibbett D."/>
            <person name="Henrissat B."/>
            <person name="Matheny P.B."/>
            <person name="Labbe J."/>
            <person name="Martin A.F."/>
        </authorList>
    </citation>
    <scope>NUCLEOTIDE SEQUENCE</scope>
    <source>
        <strain evidence="1">BPL698</strain>
    </source>
</reference>
<accession>A0ACC0TW13</accession>
<evidence type="ECO:0000313" key="1">
    <source>
        <dbReference type="EMBL" id="KAI9450408.1"/>
    </source>
</evidence>
<keyword evidence="2" id="KW-1185">Reference proteome</keyword>
<sequence>MLLLCPCPSYERKQNALSSSTLHLVWRATVEKFFARRIRIWLAHPQLLTTDAEITPARHYLPFTILAFFVSLMTKSGSHLFREVLSMSPISSDRIPKVIAIKFPNPIDVQGRPQSHTDTPETPMTSGYGKSRWIARRGEHFAREIGSRYGTDFPCENGETPPAGLLLLVLLELLLDRGVARAAVENQCWLDEHGMGMARVRRVRDALLLLCSSPSAGDSFGHAPMRIDPRYCIVSRTRTERTFVGAISNNIRSIVFHKHKHVQLKRRRQ</sequence>
<organism evidence="1 2">
    <name type="scientific">Russula earlei</name>
    <dbReference type="NCBI Taxonomy" id="71964"/>
    <lineage>
        <taxon>Eukaryota</taxon>
        <taxon>Fungi</taxon>
        <taxon>Dikarya</taxon>
        <taxon>Basidiomycota</taxon>
        <taxon>Agaricomycotina</taxon>
        <taxon>Agaricomycetes</taxon>
        <taxon>Russulales</taxon>
        <taxon>Russulaceae</taxon>
        <taxon>Russula</taxon>
    </lineage>
</organism>
<gene>
    <name evidence="1" type="ORF">F5148DRAFT_1370826</name>
</gene>